<evidence type="ECO:0000256" key="7">
    <source>
        <dbReference type="ARBA" id="ARBA00023288"/>
    </source>
</evidence>
<organism evidence="8 9">
    <name type="scientific">Alistipes onderdonkii</name>
    <dbReference type="NCBI Taxonomy" id="328813"/>
    <lineage>
        <taxon>Bacteria</taxon>
        <taxon>Pseudomonadati</taxon>
        <taxon>Bacteroidota</taxon>
        <taxon>Bacteroidia</taxon>
        <taxon>Bacteroidales</taxon>
        <taxon>Rikenellaceae</taxon>
        <taxon>Alistipes</taxon>
    </lineage>
</organism>
<evidence type="ECO:0000256" key="6">
    <source>
        <dbReference type="ARBA" id="ARBA00023237"/>
    </source>
</evidence>
<evidence type="ECO:0000256" key="2">
    <source>
        <dbReference type="ARBA" id="ARBA00007248"/>
    </source>
</evidence>
<keyword evidence="5" id="KW-0564">Palmitate</keyword>
<dbReference type="AlphaFoldDB" id="A0A5B3GV53"/>
<protein>
    <submittedName>
        <fullName evidence="8">FimB/Mfa2 family fimbrial subunit</fullName>
    </submittedName>
</protein>
<comment type="similarity">
    <text evidence="2">Belongs to the bacteroidetes fimbrillin superfamily. FimB/Mfa2 family.</text>
</comment>
<dbReference type="InterPro" id="IPR014941">
    <property type="entry name" value="FimB/Mfa2/Mfa3"/>
</dbReference>
<comment type="subcellular location">
    <subcellularLocation>
        <location evidence="1">Cell outer membrane</location>
    </subcellularLocation>
</comment>
<dbReference type="RefSeq" id="WP_130065649.1">
    <property type="nucleotide sequence ID" value="NZ_DAWDON010000014.1"/>
</dbReference>
<dbReference type="EMBL" id="VVXH01000010">
    <property type="protein sequence ID" value="KAA2377501.1"/>
    <property type="molecule type" value="Genomic_DNA"/>
</dbReference>
<accession>A0A5B3GV53</accession>
<dbReference type="Gene3D" id="2.60.40.2100">
    <property type="match status" value="1"/>
</dbReference>
<keyword evidence="3" id="KW-0732">Signal</keyword>
<reference evidence="8 9" key="1">
    <citation type="journal article" date="2019" name="Nat. Med.">
        <title>A library of human gut bacterial isolates paired with longitudinal multiomics data enables mechanistic microbiome research.</title>
        <authorList>
            <person name="Poyet M."/>
            <person name="Groussin M."/>
            <person name="Gibbons S.M."/>
            <person name="Avila-Pacheco J."/>
            <person name="Jiang X."/>
            <person name="Kearney S.M."/>
            <person name="Perrotta A.R."/>
            <person name="Berdy B."/>
            <person name="Zhao S."/>
            <person name="Lieberman T.D."/>
            <person name="Swanson P.K."/>
            <person name="Smith M."/>
            <person name="Roesemann S."/>
            <person name="Alexander J.E."/>
            <person name="Rich S.A."/>
            <person name="Livny J."/>
            <person name="Vlamakis H."/>
            <person name="Clish C."/>
            <person name="Bullock K."/>
            <person name="Deik A."/>
            <person name="Scott J."/>
            <person name="Pierce K.A."/>
            <person name="Xavier R.J."/>
            <person name="Alm E.J."/>
        </authorList>
    </citation>
    <scope>NUCLEOTIDE SEQUENCE [LARGE SCALE GENOMIC DNA]</scope>
    <source>
        <strain evidence="8 9">BIOML-A266</strain>
    </source>
</reference>
<dbReference type="Proteomes" id="UP000322940">
    <property type="component" value="Unassembled WGS sequence"/>
</dbReference>
<evidence type="ECO:0000256" key="3">
    <source>
        <dbReference type="ARBA" id="ARBA00022729"/>
    </source>
</evidence>
<evidence type="ECO:0000313" key="8">
    <source>
        <dbReference type="EMBL" id="KAA2377501.1"/>
    </source>
</evidence>
<dbReference type="Pfam" id="PF08842">
    <property type="entry name" value="Mfa2"/>
    <property type="match status" value="1"/>
</dbReference>
<gene>
    <name evidence="8" type="ORF">F2Y10_10725</name>
</gene>
<sequence>MKPIQILFTGLLLASLLPGCEIHDDIDVDVKRKAIVYLRYNYNDGEHDTMDEVQTLRLFFFDLKTGRQYRDTTLTRDEFLTDTGAMQTYISNGEYGIVTLANVGHGSSVSADNIRDAAITFPDTGADPLFFNRIQTPIQKGDSLRFDIDLFKSVYKVNVLVEGMQNLDDPEEFYFGLDNRAGLTFGNVPCGETKTYRPHLERDPAAGRMYGSFYTPYFPNDAPIALGIYCDDPASIYGHTLFKATIQRYMEIKPDTGHDVEIDIHIILNGSGVTIVISDWEGTIVQEEHFGA</sequence>
<keyword evidence="4" id="KW-0472">Membrane</keyword>
<dbReference type="GO" id="GO:0009279">
    <property type="term" value="C:cell outer membrane"/>
    <property type="evidence" value="ECO:0007669"/>
    <property type="project" value="UniProtKB-SubCell"/>
</dbReference>
<proteinExistence type="inferred from homology"/>
<evidence type="ECO:0000256" key="5">
    <source>
        <dbReference type="ARBA" id="ARBA00023139"/>
    </source>
</evidence>
<keyword evidence="6" id="KW-0998">Cell outer membrane</keyword>
<evidence type="ECO:0000256" key="1">
    <source>
        <dbReference type="ARBA" id="ARBA00004442"/>
    </source>
</evidence>
<evidence type="ECO:0000313" key="9">
    <source>
        <dbReference type="Proteomes" id="UP000322940"/>
    </source>
</evidence>
<keyword evidence="7" id="KW-0449">Lipoprotein</keyword>
<evidence type="ECO:0000256" key="4">
    <source>
        <dbReference type="ARBA" id="ARBA00023136"/>
    </source>
</evidence>
<comment type="caution">
    <text evidence="8">The sequence shown here is derived from an EMBL/GenBank/DDBJ whole genome shotgun (WGS) entry which is preliminary data.</text>
</comment>
<name>A0A5B3GV53_9BACT</name>